<evidence type="ECO:0000313" key="1">
    <source>
        <dbReference type="EMBL" id="MDZ7542760.1"/>
    </source>
</evidence>
<dbReference type="AlphaFoldDB" id="A0AAW9K7D0"/>
<gene>
    <name evidence="1" type="ORF">GNF83_16535</name>
</gene>
<evidence type="ECO:0000313" key="2">
    <source>
        <dbReference type="Proteomes" id="UP001288944"/>
    </source>
</evidence>
<reference evidence="1" key="1">
    <citation type="submission" date="2019-11" db="EMBL/GenBank/DDBJ databases">
        <title>Characterization of Clostridium perfringens isolates from swine manure treated agricultural soils.</title>
        <authorList>
            <person name="Wushke S.T."/>
        </authorList>
    </citation>
    <scope>NUCLEOTIDE SEQUENCE</scope>
    <source>
        <strain evidence="1">X62</strain>
    </source>
</reference>
<sequence length="60" mass="7148">MIFKAIVIPTPRRIRKYMENTIDKLTCESITKDNYRNKELEHIDISKDTFKNCGLSVRIF</sequence>
<name>A0AAW9K7D0_CLOPF</name>
<organism evidence="1 2">
    <name type="scientific">Clostridium perfringens</name>
    <dbReference type="NCBI Taxonomy" id="1502"/>
    <lineage>
        <taxon>Bacteria</taxon>
        <taxon>Bacillati</taxon>
        <taxon>Bacillota</taxon>
        <taxon>Clostridia</taxon>
        <taxon>Eubacteriales</taxon>
        <taxon>Clostridiaceae</taxon>
        <taxon>Clostridium</taxon>
    </lineage>
</organism>
<protein>
    <submittedName>
        <fullName evidence="1">Uncharacterized protein</fullName>
    </submittedName>
</protein>
<dbReference type="Proteomes" id="UP001288944">
    <property type="component" value="Unassembled WGS sequence"/>
</dbReference>
<dbReference type="EMBL" id="WNUR01000463">
    <property type="protein sequence ID" value="MDZ7542760.1"/>
    <property type="molecule type" value="Genomic_DNA"/>
</dbReference>
<proteinExistence type="predicted"/>
<accession>A0AAW9K7D0</accession>
<comment type="caution">
    <text evidence="1">The sequence shown here is derived from an EMBL/GenBank/DDBJ whole genome shotgun (WGS) entry which is preliminary data.</text>
</comment>